<accession>A0AAW1U1Q7</accession>
<comment type="caution">
    <text evidence="2">The sequence shown here is derived from an EMBL/GenBank/DDBJ whole genome shotgun (WGS) entry which is preliminary data.</text>
</comment>
<evidence type="ECO:0000313" key="3">
    <source>
        <dbReference type="Proteomes" id="UP001431783"/>
    </source>
</evidence>
<organism evidence="2 3">
    <name type="scientific">Henosepilachna vigintioctopunctata</name>
    <dbReference type="NCBI Taxonomy" id="420089"/>
    <lineage>
        <taxon>Eukaryota</taxon>
        <taxon>Metazoa</taxon>
        <taxon>Ecdysozoa</taxon>
        <taxon>Arthropoda</taxon>
        <taxon>Hexapoda</taxon>
        <taxon>Insecta</taxon>
        <taxon>Pterygota</taxon>
        <taxon>Neoptera</taxon>
        <taxon>Endopterygota</taxon>
        <taxon>Coleoptera</taxon>
        <taxon>Polyphaga</taxon>
        <taxon>Cucujiformia</taxon>
        <taxon>Coccinelloidea</taxon>
        <taxon>Coccinellidae</taxon>
        <taxon>Epilachninae</taxon>
        <taxon>Epilachnini</taxon>
        <taxon>Henosepilachna</taxon>
    </lineage>
</organism>
<gene>
    <name evidence="2" type="ORF">WA026_012758</name>
</gene>
<feature type="coiled-coil region" evidence="1">
    <location>
        <begin position="20"/>
        <end position="61"/>
    </location>
</feature>
<keyword evidence="1" id="KW-0175">Coiled coil</keyword>
<reference evidence="2 3" key="1">
    <citation type="submission" date="2023-03" db="EMBL/GenBank/DDBJ databases">
        <title>Genome insight into feeding habits of ladybird beetles.</title>
        <authorList>
            <person name="Li H.-S."/>
            <person name="Huang Y.-H."/>
            <person name="Pang H."/>
        </authorList>
    </citation>
    <scope>NUCLEOTIDE SEQUENCE [LARGE SCALE GENOMIC DNA]</scope>
    <source>
        <strain evidence="2">SYSU_2023b</strain>
        <tissue evidence="2">Whole body</tissue>
    </source>
</reference>
<dbReference type="Proteomes" id="UP001431783">
    <property type="component" value="Unassembled WGS sequence"/>
</dbReference>
<dbReference type="EMBL" id="JARQZJ010000036">
    <property type="protein sequence ID" value="KAK9876445.1"/>
    <property type="molecule type" value="Genomic_DNA"/>
</dbReference>
<proteinExistence type="predicted"/>
<sequence length="181" mass="21100">MEAIAKQVADPISARIDKTIERINLRIQAMHDEITIIKEENKDLKQKVDELEQDAKLESLRFHGIQESEKEDFKKIVGNIVKSKLEVENVIIRDCYRIGKNSGSKPRVVMGRFGNQFHRNEVFYNRRKPKNSRIVISENITKSRFELLNFAKDKLGTENVWSTFPRGKIFARDGKENKLEV</sequence>
<evidence type="ECO:0000256" key="1">
    <source>
        <dbReference type="SAM" id="Coils"/>
    </source>
</evidence>
<name>A0AAW1U1Q7_9CUCU</name>
<dbReference type="AlphaFoldDB" id="A0AAW1U1Q7"/>
<keyword evidence="3" id="KW-1185">Reference proteome</keyword>
<evidence type="ECO:0000313" key="2">
    <source>
        <dbReference type="EMBL" id="KAK9876445.1"/>
    </source>
</evidence>
<protein>
    <submittedName>
        <fullName evidence="2">Uncharacterized protein</fullName>
    </submittedName>
</protein>